<dbReference type="InterPro" id="IPR038718">
    <property type="entry name" value="SNF2-like_sf"/>
</dbReference>
<feature type="domain" description="Helicase ATP-binding" evidence="1">
    <location>
        <begin position="1"/>
        <end position="91"/>
    </location>
</feature>
<reference evidence="2 3" key="1">
    <citation type="journal article" date="2010" name="Nature">
        <title>Genome sequencing and analysis of the model grass Brachypodium distachyon.</title>
        <authorList>
            <consortium name="International Brachypodium Initiative"/>
        </authorList>
    </citation>
    <scope>NUCLEOTIDE SEQUENCE [LARGE SCALE GENOMIC DNA]</scope>
    <source>
        <strain evidence="2 3">Bd21</strain>
    </source>
</reference>
<dbReference type="OrthoDB" id="5857104at2759"/>
<dbReference type="PANTHER" id="PTHR10799">
    <property type="entry name" value="SNF2/RAD54 HELICASE FAMILY"/>
    <property type="match status" value="1"/>
</dbReference>
<dbReference type="GO" id="GO:0005524">
    <property type="term" value="F:ATP binding"/>
    <property type="evidence" value="ECO:0007669"/>
    <property type="project" value="InterPro"/>
</dbReference>
<sequence length="289" mass="34048">MRKEFMCKTVGPDFPIILTTYWMAMTDEQRLTNCEWKYVVVDEGRELKKWEFELLDKLKGLPMDHKLLLIRSPFQNNLAELWSRLNFVMPRMFSSREEFDSWFDFPGKGGEEQQHEEKRALLSKLHAILRPFLRRQMEEDIENRVPQKKDIKNRVPQKKDIENRVPQKKVVTCYRNLFPSDNLLSSQYALEGNVVKRARTNAAPRPTSTLEECNNSFQAPSKPAVLVQVPNSTSSELIFKSLKEIPELARSDILRYYSALVRDDRQFESLMALPMDMRKDWLLMEIGNK</sequence>
<accession>A0A2K2D1J2</accession>
<dbReference type="EnsemblPlants" id="PNT68131">
    <property type="protein sequence ID" value="PNT68131"/>
    <property type="gene ID" value="BRADI_3g36465v3"/>
</dbReference>
<reference evidence="2" key="2">
    <citation type="submission" date="2017-06" db="EMBL/GenBank/DDBJ databases">
        <title>WGS assembly of Brachypodium distachyon.</title>
        <authorList>
            <consortium name="The International Brachypodium Initiative"/>
            <person name="Lucas S."/>
            <person name="Harmon-Smith M."/>
            <person name="Lail K."/>
            <person name="Tice H."/>
            <person name="Grimwood J."/>
            <person name="Bruce D."/>
            <person name="Barry K."/>
            <person name="Shu S."/>
            <person name="Lindquist E."/>
            <person name="Wang M."/>
            <person name="Pitluck S."/>
            <person name="Vogel J.P."/>
            <person name="Garvin D.F."/>
            <person name="Mockler T.C."/>
            <person name="Schmutz J."/>
            <person name="Rokhsar D."/>
            <person name="Bevan M.W."/>
        </authorList>
    </citation>
    <scope>NUCLEOTIDE SEQUENCE</scope>
    <source>
        <strain evidence="2">Bd21</strain>
    </source>
</reference>
<dbReference type="Gene3D" id="3.40.50.10810">
    <property type="entry name" value="Tandem AAA-ATPase domain"/>
    <property type="match status" value="1"/>
</dbReference>
<dbReference type="Gramene" id="PNT68131">
    <property type="protein sequence ID" value="PNT68131"/>
    <property type="gene ID" value="BRADI_3g36465v3"/>
</dbReference>
<dbReference type="AlphaFoldDB" id="A0A2K2D1J2"/>
<keyword evidence="4" id="KW-1185">Reference proteome</keyword>
<dbReference type="ExpressionAtlas" id="A0A2K2D1J2">
    <property type="expression patterns" value="baseline"/>
</dbReference>
<dbReference type="EMBL" id="CM000882">
    <property type="protein sequence ID" value="PNT68131.1"/>
    <property type="molecule type" value="Genomic_DNA"/>
</dbReference>
<dbReference type="InterPro" id="IPR000330">
    <property type="entry name" value="SNF2_N"/>
</dbReference>
<dbReference type="Pfam" id="PF00176">
    <property type="entry name" value="SNF2-rel_dom"/>
    <property type="match status" value="1"/>
</dbReference>
<evidence type="ECO:0000259" key="1">
    <source>
        <dbReference type="PROSITE" id="PS51192"/>
    </source>
</evidence>
<organism evidence="2">
    <name type="scientific">Brachypodium distachyon</name>
    <name type="common">Purple false brome</name>
    <name type="synonym">Trachynia distachya</name>
    <dbReference type="NCBI Taxonomy" id="15368"/>
    <lineage>
        <taxon>Eukaryota</taxon>
        <taxon>Viridiplantae</taxon>
        <taxon>Streptophyta</taxon>
        <taxon>Embryophyta</taxon>
        <taxon>Tracheophyta</taxon>
        <taxon>Spermatophyta</taxon>
        <taxon>Magnoliopsida</taxon>
        <taxon>Liliopsida</taxon>
        <taxon>Poales</taxon>
        <taxon>Poaceae</taxon>
        <taxon>BOP clade</taxon>
        <taxon>Pooideae</taxon>
        <taxon>Stipodae</taxon>
        <taxon>Brachypodieae</taxon>
        <taxon>Brachypodium</taxon>
    </lineage>
</organism>
<evidence type="ECO:0000313" key="4">
    <source>
        <dbReference type="Proteomes" id="UP000008810"/>
    </source>
</evidence>
<evidence type="ECO:0000313" key="2">
    <source>
        <dbReference type="EMBL" id="PNT68131.1"/>
    </source>
</evidence>
<reference evidence="3" key="3">
    <citation type="submission" date="2018-08" db="UniProtKB">
        <authorList>
            <consortium name="EnsemblPlants"/>
        </authorList>
    </citation>
    <scope>IDENTIFICATION</scope>
    <source>
        <strain evidence="3">cv. Bd21</strain>
    </source>
</reference>
<evidence type="ECO:0000313" key="3">
    <source>
        <dbReference type="EnsemblPlants" id="PNT68131"/>
    </source>
</evidence>
<name>A0A2K2D1J2_BRADI</name>
<gene>
    <name evidence="2" type="ORF">BRADI_3g36465v3</name>
</gene>
<dbReference type="SUPFAM" id="SSF52540">
    <property type="entry name" value="P-loop containing nucleoside triphosphate hydrolases"/>
    <property type="match status" value="1"/>
</dbReference>
<dbReference type="Proteomes" id="UP000008810">
    <property type="component" value="Chromosome 3"/>
</dbReference>
<dbReference type="PROSITE" id="PS51192">
    <property type="entry name" value="HELICASE_ATP_BIND_1"/>
    <property type="match status" value="1"/>
</dbReference>
<proteinExistence type="predicted"/>
<dbReference type="InterPro" id="IPR014001">
    <property type="entry name" value="Helicase_ATP-bd"/>
</dbReference>
<protein>
    <recommendedName>
        <fullName evidence="1">Helicase ATP-binding domain-containing protein</fullName>
    </recommendedName>
</protein>
<dbReference type="InterPro" id="IPR027417">
    <property type="entry name" value="P-loop_NTPase"/>
</dbReference>